<dbReference type="SUPFAM" id="SSF49785">
    <property type="entry name" value="Galactose-binding domain-like"/>
    <property type="match status" value="1"/>
</dbReference>
<dbReference type="GO" id="GO:0051082">
    <property type="term" value="F:unfolded protein binding"/>
    <property type="evidence" value="ECO:0007669"/>
    <property type="project" value="TreeGrafter"/>
</dbReference>
<evidence type="ECO:0000313" key="3">
    <source>
        <dbReference type="EMBL" id="KAF7846154.1"/>
    </source>
</evidence>
<organism evidence="3 4">
    <name type="scientific">Corymbia citriodora subsp. variegata</name>
    <dbReference type="NCBI Taxonomy" id="360336"/>
    <lineage>
        <taxon>Eukaryota</taxon>
        <taxon>Viridiplantae</taxon>
        <taxon>Streptophyta</taxon>
        <taxon>Embryophyta</taxon>
        <taxon>Tracheophyta</taxon>
        <taxon>Spermatophyta</taxon>
        <taxon>Magnoliopsida</taxon>
        <taxon>eudicotyledons</taxon>
        <taxon>Gunneridae</taxon>
        <taxon>Pentapetalae</taxon>
        <taxon>rosids</taxon>
        <taxon>malvids</taxon>
        <taxon>Myrtales</taxon>
        <taxon>Myrtaceae</taxon>
        <taxon>Myrtoideae</taxon>
        <taxon>Eucalypteae</taxon>
        <taxon>Corymbia</taxon>
    </lineage>
</organism>
<evidence type="ECO:0000313" key="4">
    <source>
        <dbReference type="Proteomes" id="UP000806378"/>
    </source>
</evidence>
<reference evidence="3" key="1">
    <citation type="submission" date="2020-05" db="EMBL/GenBank/DDBJ databases">
        <title>WGS assembly of Corymbia citriodora subspecies variegata.</title>
        <authorList>
            <person name="Barry K."/>
            <person name="Hundley H."/>
            <person name="Shu S."/>
            <person name="Jenkins J."/>
            <person name="Grimwood J."/>
            <person name="Baten A."/>
        </authorList>
    </citation>
    <scope>NUCLEOTIDE SEQUENCE</scope>
    <source>
        <strain evidence="3">CV2-018</strain>
    </source>
</reference>
<dbReference type="EMBL" id="MU095088">
    <property type="protein sequence ID" value="KAF7846154.1"/>
    <property type="molecule type" value="Genomic_DNA"/>
</dbReference>
<sequence>MLLTNRTDVIFGGTSGWNSKDWTDSDDRVRGGSSQICEGTAQFCGKLDTTTLGGAGFASQRTTEQDKTWDFTSFTGLELLIHGNQSDDKKYTFILKDTLPERRSSTGPDQSTISWEYDFTKNENSAAIKDDVLSVVMQWSEFKPTYRGRPRDDASPLRLDHIKQMSFMMRSFFDTQSGDFQLTILSVQGIKAHDSNLRSSRTSIVSHDSTVASIDKPVMTIGRDNKPAAPGFWSWLASCCRL</sequence>
<dbReference type="PANTHER" id="PTHR13194">
    <property type="entry name" value="COMPLEX I INTERMEDIATE-ASSOCIATED PROTEIN 30"/>
    <property type="match status" value="1"/>
</dbReference>
<dbReference type="Gramene" id="rna-gnl|WGS:JABURB|Cocit.L5114.1">
    <property type="protein sequence ID" value="cds-KAF7846154.1"/>
    <property type="gene ID" value="gene-BT93_L5114"/>
</dbReference>
<feature type="domain" description="NADH:ubiquinone oxidoreductase intermediate-associated protein 30" evidence="2">
    <location>
        <begin position="18"/>
        <end position="184"/>
    </location>
</feature>
<accession>A0A8T0CGB9</accession>
<comment type="caution">
    <text evidence="3">The sequence shown here is derived from an EMBL/GenBank/DDBJ whole genome shotgun (WGS) entry which is preliminary data.</text>
</comment>
<dbReference type="GO" id="GO:0010257">
    <property type="term" value="P:NADH dehydrogenase complex assembly"/>
    <property type="evidence" value="ECO:0007669"/>
    <property type="project" value="TreeGrafter"/>
</dbReference>
<name>A0A8T0CGB9_CORYI</name>
<keyword evidence="4" id="KW-1185">Reference proteome</keyword>
<dbReference type="Proteomes" id="UP000806378">
    <property type="component" value="Unassembled WGS sequence"/>
</dbReference>
<comment type="similarity">
    <text evidence="1">Belongs to the CIA30 family.</text>
</comment>
<evidence type="ECO:0000256" key="1">
    <source>
        <dbReference type="ARBA" id="ARBA00007884"/>
    </source>
</evidence>
<dbReference type="PANTHER" id="PTHR13194:SF19">
    <property type="entry name" value="NAD(P)-BINDING ROSSMANN-FOLD SUPERFAMILY PROTEIN"/>
    <property type="match status" value="1"/>
</dbReference>
<dbReference type="InterPro" id="IPR013857">
    <property type="entry name" value="NADH-UbQ_OxRdtase-assoc_prot30"/>
</dbReference>
<protein>
    <recommendedName>
        <fullName evidence="2">NADH:ubiquinone oxidoreductase intermediate-associated protein 30 domain-containing protein</fullName>
    </recommendedName>
</protein>
<dbReference type="InterPro" id="IPR039131">
    <property type="entry name" value="NDUFAF1"/>
</dbReference>
<evidence type="ECO:0000259" key="2">
    <source>
        <dbReference type="Pfam" id="PF08547"/>
    </source>
</evidence>
<dbReference type="OrthoDB" id="1747961at2759"/>
<dbReference type="InterPro" id="IPR008979">
    <property type="entry name" value="Galactose-bd-like_sf"/>
</dbReference>
<dbReference type="AlphaFoldDB" id="A0A8T0CGB9"/>
<gene>
    <name evidence="3" type="ORF">BT93_L5114</name>
</gene>
<dbReference type="Pfam" id="PF08547">
    <property type="entry name" value="CIA30"/>
    <property type="match status" value="1"/>
</dbReference>
<proteinExistence type="inferred from homology"/>